<dbReference type="AlphaFoldDB" id="A0A1R3V3P8"/>
<dbReference type="Proteomes" id="UP000188388">
    <property type="component" value="Unassembled WGS sequence"/>
</dbReference>
<feature type="compositionally biased region" description="Basic and acidic residues" evidence="1">
    <location>
        <begin position="30"/>
        <end position="55"/>
    </location>
</feature>
<protein>
    <submittedName>
        <fullName evidence="2">Uncharacterized protein</fullName>
    </submittedName>
</protein>
<evidence type="ECO:0000313" key="2">
    <source>
        <dbReference type="EMBL" id="SIT54521.1"/>
    </source>
</evidence>
<evidence type="ECO:0000256" key="1">
    <source>
        <dbReference type="SAM" id="MobiDB-lite"/>
    </source>
</evidence>
<sequence length="238" mass="27752">MTTFDAALWRHERQTPDEELPGEAPPIKEGATKTAEERQAENEARQRRGEREDWRRHLKPLPGGYRLAPEASLSKFQKTTRTNSIKAAIVKRGKRQPVKVPAYQKGERRAVYADLVKPTDDGRINGCDPYAPSPWLTRAWELELQRALVWFLNTIGGPERPEEKLWRERDEGYKPFLDAHYGNDPADGWDWEYEVPERGDLDFYRMRDWSSPTLPPRFMRTMQEAKVKVRAQEVSYGL</sequence>
<proteinExistence type="predicted"/>
<accession>A0A1R3V3P8</accession>
<dbReference type="EMBL" id="FTPD01000009">
    <property type="protein sequence ID" value="SIT54521.1"/>
    <property type="molecule type" value="Genomic_DNA"/>
</dbReference>
<reference evidence="3" key="1">
    <citation type="submission" date="2017-01" db="EMBL/GenBank/DDBJ databases">
        <authorList>
            <person name="Brunel B."/>
        </authorList>
    </citation>
    <scope>NUCLEOTIDE SEQUENCE [LARGE SCALE GENOMIC DNA]</scope>
</reference>
<organism evidence="2 3">
    <name type="scientific">Mesorhizobium prunaredense</name>
    <dbReference type="NCBI Taxonomy" id="1631249"/>
    <lineage>
        <taxon>Bacteria</taxon>
        <taxon>Pseudomonadati</taxon>
        <taxon>Pseudomonadota</taxon>
        <taxon>Alphaproteobacteria</taxon>
        <taxon>Hyphomicrobiales</taxon>
        <taxon>Phyllobacteriaceae</taxon>
        <taxon>Mesorhizobium</taxon>
    </lineage>
</organism>
<name>A0A1R3V3P8_9HYPH</name>
<keyword evidence="3" id="KW-1185">Reference proteome</keyword>
<gene>
    <name evidence="2" type="ORF">BQ8794_170014</name>
</gene>
<feature type="region of interest" description="Disordered" evidence="1">
    <location>
        <begin position="1"/>
        <end position="65"/>
    </location>
</feature>
<evidence type="ECO:0000313" key="3">
    <source>
        <dbReference type="Proteomes" id="UP000188388"/>
    </source>
</evidence>
<dbReference type="RefSeq" id="WP_077375769.1">
    <property type="nucleotide sequence ID" value="NZ_FTPD01000009.1"/>
</dbReference>
<dbReference type="STRING" id="1631249.BQ8794_170014"/>